<comment type="caution">
    <text evidence="1">The sequence shown here is derived from an EMBL/GenBank/DDBJ whole genome shotgun (WGS) entry which is preliminary data.</text>
</comment>
<protein>
    <submittedName>
        <fullName evidence="1">YolD-like family protein</fullName>
    </submittedName>
</protein>
<dbReference type="Pfam" id="PF08863">
    <property type="entry name" value="YolD"/>
    <property type="match status" value="1"/>
</dbReference>
<proteinExistence type="predicted"/>
<dbReference type="PANTHER" id="PTHR40051:SF1">
    <property type="entry name" value="YOLD-LIKE FAMILY PROTEIN"/>
    <property type="match status" value="1"/>
</dbReference>
<accession>A0ABT5VDU1</accession>
<evidence type="ECO:0000313" key="2">
    <source>
        <dbReference type="Proteomes" id="UP001148125"/>
    </source>
</evidence>
<name>A0ABT5VDU1_9BACI</name>
<organism evidence="1 2">
    <name type="scientific">Alkalihalobacterium chitinilyticum</name>
    <dbReference type="NCBI Taxonomy" id="2980103"/>
    <lineage>
        <taxon>Bacteria</taxon>
        <taxon>Bacillati</taxon>
        <taxon>Bacillota</taxon>
        <taxon>Bacilli</taxon>
        <taxon>Bacillales</taxon>
        <taxon>Bacillaceae</taxon>
        <taxon>Alkalihalobacterium</taxon>
    </lineage>
</organism>
<dbReference type="RefSeq" id="WP_275118248.1">
    <property type="nucleotide sequence ID" value="NZ_JAOTPO010000005.1"/>
</dbReference>
<keyword evidence="2" id="KW-1185">Reference proteome</keyword>
<evidence type="ECO:0000313" key="1">
    <source>
        <dbReference type="EMBL" id="MDE5413630.1"/>
    </source>
</evidence>
<dbReference type="Proteomes" id="UP001148125">
    <property type="component" value="Unassembled WGS sequence"/>
</dbReference>
<gene>
    <name evidence="1" type="ORF">N7Z68_09540</name>
</gene>
<dbReference type="PANTHER" id="PTHR40051">
    <property type="entry name" value="IG HYPOTHETICAL 15966"/>
    <property type="match status" value="1"/>
</dbReference>
<reference evidence="1" key="1">
    <citation type="submission" date="2024-05" db="EMBL/GenBank/DDBJ databases">
        <title>Alkalihalobacillus sp. strain MEB203 novel alkaliphilic bacterium from Lonar Lake, India.</title>
        <authorList>
            <person name="Joshi A."/>
            <person name="Thite S."/>
            <person name="Mengade P."/>
        </authorList>
    </citation>
    <scope>NUCLEOTIDE SEQUENCE</scope>
    <source>
        <strain evidence="1">MEB 203</strain>
    </source>
</reference>
<dbReference type="EMBL" id="JAOTPO010000005">
    <property type="protein sequence ID" value="MDE5413630.1"/>
    <property type="molecule type" value="Genomic_DNA"/>
</dbReference>
<sequence length="109" mass="12964">MLKDRGNKKWTALMLPEHVRELRKMAKELNKVPQRAIDEQQLEEFERILNEAIEYKQSVTIYFWDNGEVYFVYGVIQAVNVYRKEIKVLQENEDAAIVSLIRIIDISLH</sequence>
<dbReference type="InterPro" id="IPR014962">
    <property type="entry name" value="YolD"/>
</dbReference>